<sequence>MVKHNTSFVQGSESTSRKEGNVIPFITAEEQFVVIVDDQATGRTILESIISAISPKITCRAFADAREALACCTTRVPDLLITDYKMPGMNGVELTRAVRNLPKGADVPVVVVTVVNDRKIRYESLEAGATDFLSRPFDHYECQARCRNLLLLHQHQKEAADQALLLQGLVSKATKEAVTREEETLMCLAKAGEYRDEGTGNHVFRMARYSYEIARGLDLEDFHCNLIDKAAPLHDIGKIGISDSILLKPARLTPEERRIMETHTTIGYDILKDSTSAYLSMAASIALHHHEHFDGNGYPHGLKGEEIPVEARIVAVADTLDALMTVRPYKDAWPREKALSYLREHSGSHFDPDCVDALFSREAEVRRIYQELPDKYQD</sequence>
<keyword evidence="1" id="KW-0597">Phosphoprotein</keyword>
<keyword evidence="5" id="KW-1185">Reference proteome</keyword>
<protein>
    <submittedName>
        <fullName evidence="4">Two-component system response regulator RpfG</fullName>
    </submittedName>
</protein>
<dbReference type="InterPro" id="IPR011006">
    <property type="entry name" value="CheY-like_superfamily"/>
</dbReference>
<dbReference type="Proteomes" id="UP000031631">
    <property type="component" value="Chromosome"/>
</dbReference>
<evidence type="ECO:0000259" key="2">
    <source>
        <dbReference type="PROSITE" id="PS50110"/>
    </source>
</evidence>
<accession>A0A7U6GI28</accession>
<organism evidence="4 5">
    <name type="scientific">Thiolapillus brandeum</name>
    <dbReference type="NCBI Taxonomy" id="1076588"/>
    <lineage>
        <taxon>Bacteria</taxon>
        <taxon>Pseudomonadati</taxon>
        <taxon>Pseudomonadota</taxon>
        <taxon>Gammaproteobacteria</taxon>
        <taxon>Chromatiales</taxon>
        <taxon>Sedimenticolaceae</taxon>
        <taxon>Thiolapillus</taxon>
    </lineage>
</organism>
<dbReference type="InterPro" id="IPR001789">
    <property type="entry name" value="Sig_transdc_resp-reg_receiver"/>
</dbReference>
<evidence type="ECO:0000256" key="1">
    <source>
        <dbReference type="PROSITE-ProRule" id="PRU00169"/>
    </source>
</evidence>
<dbReference type="AlphaFoldDB" id="A0A7U6GI28"/>
<dbReference type="SUPFAM" id="SSF109604">
    <property type="entry name" value="HD-domain/PDEase-like"/>
    <property type="match status" value="1"/>
</dbReference>
<dbReference type="PROSITE" id="PS50110">
    <property type="entry name" value="RESPONSE_REGULATORY"/>
    <property type="match status" value="1"/>
</dbReference>
<dbReference type="KEGG" id="tbn:TBH_C1049"/>
<feature type="modified residue" description="4-aspartylphosphate" evidence="1">
    <location>
        <position position="83"/>
    </location>
</feature>
<dbReference type="Gene3D" id="1.10.3210.10">
    <property type="entry name" value="Hypothetical protein af1432"/>
    <property type="match status" value="1"/>
</dbReference>
<dbReference type="PANTHER" id="PTHR45228">
    <property type="entry name" value="CYCLIC DI-GMP PHOSPHODIESTERASE TM_0186-RELATED"/>
    <property type="match status" value="1"/>
</dbReference>
<dbReference type="SUPFAM" id="SSF52172">
    <property type="entry name" value="CheY-like"/>
    <property type="match status" value="1"/>
</dbReference>
<evidence type="ECO:0000313" key="5">
    <source>
        <dbReference type="Proteomes" id="UP000031631"/>
    </source>
</evidence>
<dbReference type="EMBL" id="AP012273">
    <property type="protein sequence ID" value="BAO43978.1"/>
    <property type="molecule type" value="Genomic_DNA"/>
</dbReference>
<dbReference type="OrthoDB" id="9802066at2"/>
<dbReference type="GO" id="GO:0000160">
    <property type="term" value="P:phosphorelay signal transduction system"/>
    <property type="evidence" value="ECO:0007669"/>
    <property type="project" value="InterPro"/>
</dbReference>
<dbReference type="SMART" id="SM00471">
    <property type="entry name" value="HDc"/>
    <property type="match status" value="1"/>
</dbReference>
<feature type="domain" description="Response regulatory" evidence="2">
    <location>
        <begin position="32"/>
        <end position="150"/>
    </location>
</feature>
<name>A0A7U6GI28_9GAMM</name>
<dbReference type="PROSITE" id="PS51832">
    <property type="entry name" value="HD_GYP"/>
    <property type="match status" value="1"/>
</dbReference>
<reference evidence="4 5" key="1">
    <citation type="journal article" date="2014" name="PLoS ONE">
        <title>Physiological and genomic features of a novel sulfur-oxidizing gammaproteobacterium belonging to a previously uncultivated symbiotic lineage isolated from a hydrothermal vent.</title>
        <authorList>
            <person name="Nunoura T."/>
            <person name="Takaki Y."/>
            <person name="Kazama H."/>
            <person name="Kakuta J."/>
            <person name="Shimamura S."/>
            <person name="Makita H."/>
            <person name="Hirai M."/>
            <person name="Miyazaki M."/>
            <person name="Takai K."/>
        </authorList>
    </citation>
    <scope>NUCLEOTIDE SEQUENCE [LARGE SCALE GENOMIC DNA]</scope>
    <source>
        <strain evidence="4 5">Hiromi1</strain>
    </source>
</reference>
<dbReference type="InterPro" id="IPR003607">
    <property type="entry name" value="HD/PDEase_dom"/>
</dbReference>
<dbReference type="Gene3D" id="3.40.50.2300">
    <property type="match status" value="1"/>
</dbReference>
<proteinExistence type="predicted"/>
<dbReference type="CDD" id="cd00077">
    <property type="entry name" value="HDc"/>
    <property type="match status" value="1"/>
</dbReference>
<dbReference type="SMART" id="SM00448">
    <property type="entry name" value="REC"/>
    <property type="match status" value="1"/>
</dbReference>
<gene>
    <name evidence="4" type="ORF">TBH_C1049</name>
</gene>
<dbReference type="GO" id="GO:0008081">
    <property type="term" value="F:phosphoric diester hydrolase activity"/>
    <property type="evidence" value="ECO:0007669"/>
    <property type="project" value="UniProtKB-ARBA"/>
</dbReference>
<dbReference type="PANTHER" id="PTHR45228:SF1">
    <property type="entry name" value="CYCLIC DI-GMP PHOSPHODIESTERASE TM_0186"/>
    <property type="match status" value="1"/>
</dbReference>
<feature type="domain" description="HD-GYP" evidence="3">
    <location>
        <begin position="177"/>
        <end position="374"/>
    </location>
</feature>
<evidence type="ECO:0000313" key="4">
    <source>
        <dbReference type="EMBL" id="BAO43978.1"/>
    </source>
</evidence>
<dbReference type="Pfam" id="PF00072">
    <property type="entry name" value="Response_reg"/>
    <property type="match status" value="1"/>
</dbReference>
<dbReference type="InterPro" id="IPR052020">
    <property type="entry name" value="Cyclic_di-GMP/3'3'-cGAMP_PDE"/>
</dbReference>
<evidence type="ECO:0000259" key="3">
    <source>
        <dbReference type="PROSITE" id="PS51832"/>
    </source>
</evidence>
<dbReference type="Pfam" id="PF13487">
    <property type="entry name" value="HD_5"/>
    <property type="match status" value="1"/>
</dbReference>
<dbReference type="InterPro" id="IPR037522">
    <property type="entry name" value="HD_GYP_dom"/>
</dbReference>